<dbReference type="Proteomes" id="UP001222027">
    <property type="component" value="Unassembled WGS sequence"/>
</dbReference>
<accession>A0AAV8R9Q3</accession>
<gene>
    <name evidence="13" type="ORF">OPV22_008991</name>
</gene>
<dbReference type="GO" id="GO:0005634">
    <property type="term" value="C:nucleus"/>
    <property type="evidence" value="ECO:0007669"/>
    <property type="project" value="UniProtKB-SubCell"/>
</dbReference>
<evidence type="ECO:0000256" key="3">
    <source>
        <dbReference type="ARBA" id="ARBA00023125"/>
    </source>
</evidence>
<dbReference type="Pfam" id="PF00046">
    <property type="entry name" value="Homeodomain"/>
    <property type="match status" value="1"/>
</dbReference>
<evidence type="ECO:0000256" key="1">
    <source>
        <dbReference type="ARBA" id="ARBA00004123"/>
    </source>
</evidence>
<reference evidence="13 14" key="1">
    <citation type="submission" date="2022-12" db="EMBL/GenBank/DDBJ databases">
        <title>Chromosome-scale assembly of the Ensete ventricosum genome.</title>
        <authorList>
            <person name="Dussert Y."/>
            <person name="Stocks J."/>
            <person name="Wendawek A."/>
            <person name="Woldeyes F."/>
            <person name="Nichols R.A."/>
            <person name="Borrell J.S."/>
        </authorList>
    </citation>
    <scope>NUCLEOTIDE SEQUENCE [LARGE SCALE GENOMIC DNA]</scope>
    <source>
        <strain evidence="14">cv. Maze</strain>
        <tissue evidence="13">Seeds</tissue>
    </source>
</reference>
<dbReference type="GO" id="GO:0045893">
    <property type="term" value="P:positive regulation of DNA-templated transcription"/>
    <property type="evidence" value="ECO:0007669"/>
    <property type="project" value="TreeGrafter"/>
</dbReference>
<keyword evidence="14" id="KW-1185">Reference proteome</keyword>
<dbReference type="InterPro" id="IPR017970">
    <property type="entry name" value="Homeobox_CS"/>
</dbReference>
<evidence type="ECO:0000259" key="12">
    <source>
        <dbReference type="PROSITE" id="PS50071"/>
    </source>
</evidence>
<comment type="function">
    <text evidence="10">Transcription factor.</text>
</comment>
<proteinExistence type="inferred from homology"/>
<dbReference type="InterPro" id="IPR000047">
    <property type="entry name" value="HTH_motif"/>
</dbReference>
<protein>
    <recommendedName>
        <fullName evidence="10">Homeobox-leucine zipper protein</fullName>
    </recommendedName>
    <alternativeName>
        <fullName evidence="10">HD-ZIP protein</fullName>
    </alternativeName>
    <alternativeName>
        <fullName evidence="10">Homeodomain transcription factor</fullName>
    </alternativeName>
</protein>
<dbReference type="PANTHER" id="PTHR24326:SF527">
    <property type="entry name" value="HOMEOBOX-LEUCINE ZIPPER PROTEIN ATHB-40"/>
    <property type="match status" value="1"/>
</dbReference>
<dbReference type="GO" id="GO:0000981">
    <property type="term" value="F:DNA-binding transcription factor activity, RNA polymerase II-specific"/>
    <property type="evidence" value="ECO:0007669"/>
    <property type="project" value="UniProtKB-UniRule"/>
</dbReference>
<comment type="similarity">
    <text evidence="7 10">Belongs to the HD-ZIP homeobox family. Class I subfamily.</text>
</comment>
<dbReference type="GO" id="GO:0009725">
    <property type="term" value="P:response to hormone"/>
    <property type="evidence" value="ECO:0007669"/>
    <property type="project" value="UniProtKB-ARBA"/>
</dbReference>
<evidence type="ECO:0000256" key="4">
    <source>
        <dbReference type="ARBA" id="ARBA00023155"/>
    </source>
</evidence>
<dbReference type="PANTHER" id="PTHR24326">
    <property type="entry name" value="HOMEOBOX-LEUCINE ZIPPER PROTEIN"/>
    <property type="match status" value="1"/>
</dbReference>
<dbReference type="PROSITE" id="PS50071">
    <property type="entry name" value="HOMEOBOX_2"/>
    <property type="match status" value="1"/>
</dbReference>
<comment type="caution">
    <text evidence="13">The sequence shown here is derived from an EMBL/GenBank/DDBJ whole genome shotgun (WGS) entry which is preliminary data.</text>
</comment>
<sequence>MVNNEMMISEAGMSHEEEKMCFSALLAPELHPQMPRGETRVRRRRKKTKGEGVEGDAKKRRLSDEQVRFLEMRFGEEKKLECERKVHLAAELGLDPKQVAVWFQNRRARHKSKQVEEAYLKLKSIHDATVVEKCHLENEVLKLKDKLLEAEEEITKLSLVANGGVVGGNGGSGEVVGSPSSSTLTYQPLIADFGVAEKEAELMYIQEYEFNDAMMEWAYFYGM</sequence>
<dbReference type="EMBL" id="JAQQAF010000003">
    <property type="protein sequence ID" value="KAJ8498439.1"/>
    <property type="molecule type" value="Genomic_DNA"/>
</dbReference>
<dbReference type="InterPro" id="IPR001356">
    <property type="entry name" value="HD"/>
</dbReference>
<dbReference type="InterPro" id="IPR045224">
    <property type="entry name" value="HDZip_class_I_plant"/>
</dbReference>
<evidence type="ECO:0000313" key="14">
    <source>
        <dbReference type="Proteomes" id="UP001222027"/>
    </source>
</evidence>
<dbReference type="SMART" id="SM00389">
    <property type="entry name" value="HOX"/>
    <property type="match status" value="1"/>
</dbReference>
<evidence type="ECO:0000256" key="6">
    <source>
        <dbReference type="ARBA" id="ARBA00023242"/>
    </source>
</evidence>
<name>A0AAV8R9Q3_ENSVE</name>
<evidence type="ECO:0000256" key="11">
    <source>
        <dbReference type="SAM" id="MobiDB-lite"/>
    </source>
</evidence>
<dbReference type="SUPFAM" id="SSF46689">
    <property type="entry name" value="Homeodomain-like"/>
    <property type="match status" value="1"/>
</dbReference>
<dbReference type="PRINTS" id="PR00031">
    <property type="entry name" value="HTHREPRESSR"/>
</dbReference>
<evidence type="ECO:0000256" key="2">
    <source>
        <dbReference type="ARBA" id="ARBA00023015"/>
    </source>
</evidence>
<keyword evidence="6 8" id="KW-0539">Nucleus</keyword>
<evidence type="ECO:0000256" key="7">
    <source>
        <dbReference type="ARBA" id="ARBA00025748"/>
    </source>
</evidence>
<evidence type="ECO:0000256" key="10">
    <source>
        <dbReference type="RuleBase" id="RU369038"/>
    </source>
</evidence>
<keyword evidence="2 10" id="KW-0805">Transcription regulation</keyword>
<feature type="compositionally biased region" description="Basic and acidic residues" evidence="11">
    <location>
        <begin position="49"/>
        <end position="59"/>
    </location>
</feature>
<evidence type="ECO:0000256" key="8">
    <source>
        <dbReference type="PROSITE-ProRule" id="PRU00108"/>
    </source>
</evidence>
<dbReference type="FunFam" id="1.10.10.60:FF:000241">
    <property type="entry name" value="homeobox-leucine zipper protein ATHB-40"/>
    <property type="match status" value="1"/>
</dbReference>
<dbReference type="GO" id="GO:0043565">
    <property type="term" value="F:sequence-specific DNA binding"/>
    <property type="evidence" value="ECO:0007669"/>
    <property type="project" value="TreeGrafter"/>
</dbReference>
<keyword evidence="5 10" id="KW-0804">Transcription</keyword>
<comment type="subcellular location">
    <subcellularLocation>
        <location evidence="1 8 9">Nucleus</location>
    </subcellularLocation>
</comment>
<evidence type="ECO:0000313" key="13">
    <source>
        <dbReference type="EMBL" id="KAJ8498439.1"/>
    </source>
</evidence>
<dbReference type="Gene3D" id="1.10.10.60">
    <property type="entry name" value="Homeodomain-like"/>
    <property type="match status" value="1"/>
</dbReference>
<evidence type="ECO:0000256" key="9">
    <source>
        <dbReference type="RuleBase" id="RU000682"/>
    </source>
</evidence>
<keyword evidence="3 8" id="KW-0238">DNA-binding</keyword>
<feature type="DNA-binding region" description="Homeobox" evidence="8">
    <location>
        <begin position="55"/>
        <end position="114"/>
    </location>
</feature>
<organism evidence="13 14">
    <name type="scientific">Ensete ventricosum</name>
    <name type="common">Abyssinian banana</name>
    <name type="synonym">Musa ensete</name>
    <dbReference type="NCBI Taxonomy" id="4639"/>
    <lineage>
        <taxon>Eukaryota</taxon>
        <taxon>Viridiplantae</taxon>
        <taxon>Streptophyta</taxon>
        <taxon>Embryophyta</taxon>
        <taxon>Tracheophyta</taxon>
        <taxon>Spermatophyta</taxon>
        <taxon>Magnoliopsida</taxon>
        <taxon>Liliopsida</taxon>
        <taxon>Zingiberales</taxon>
        <taxon>Musaceae</taxon>
        <taxon>Ensete</taxon>
    </lineage>
</organism>
<dbReference type="CDD" id="cd00086">
    <property type="entry name" value="homeodomain"/>
    <property type="match status" value="1"/>
</dbReference>
<dbReference type="AlphaFoldDB" id="A0AAV8R9Q3"/>
<feature type="region of interest" description="Disordered" evidence="11">
    <location>
        <begin position="32"/>
        <end position="59"/>
    </location>
</feature>
<evidence type="ECO:0000256" key="5">
    <source>
        <dbReference type="ARBA" id="ARBA00023163"/>
    </source>
</evidence>
<keyword evidence="4 8" id="KW-0371">Homeobox</keyword>
<dbReference type="InterPro" id="IPR009057">
    <property type="entry name" value="Homeodomain-like_sf"/>
</dbReference>
<feature type="domain" description="Homeobox" evidence="12">
    <location>
        <begin position="53"/>
        <end position="113"/>
    </location>
</feature>
<dbReference type="PROSITE" id="PS00027">
    <property type="entry name" value="HOMEOBOX_1"/>
    <property type="match status" value="1"/>
</dbReference>